<keyword evidence="6" id="KW-0158">Chromosome</keyword>
<comment type="subunit">
    <text evidence="15">Component of the DASH complex consisting of ASK1, DAD1, DAD2, DAD3, DAD4, DAM1, DUO1, HSK3, SPC19 and SPC34, with a stoichiometry of one copy of each subunit per complex. Multiple DASH complexes oligomerize to form a ring that encircles spindle microtubules and organizes the rod-like NDC80 complexes of the outer kinetochore. DASH complex oligomerization strengthens microtubule attachments. Within the complex, DAM1 and DUO1 may form the microtubule connections. On cytoplasmic microtubules, DASH complexes appear to form patches instead of rings. Interacts with the outer kinetochore component NDC80; the interaction is direct.</text>
</comment>
<dbReference type="GO" id="GO:1990758">
    <property type="term" value="P:mitotic sister chromatid biorientation"/>
    <property type="evidence" value="ECO:0007669"/>
    <property type="project" value="TreeGrafter"/>
</dbReference>
<keyword evidence="11" id="KW-0206">Cytoskeleton</keyword>
<dbReference type="GO" id="GO:0042729">
    <property type="term" value="C:DASH complex"/>
    <property type="evidence" value="ECO:0007669"/>
    <property type="project" value="InterPro"/>
</dbReference>
<proteinExistence type="inferred from homology"/>
<name>A0A1G4KER0_9SACH</name>
<evidence type="ECO:0000256" key="12">
    <source>
        <dbReference type="ARBA" id="ARBA00023242"/>
    </source>
</evidence>
<feature type="compositionally biased region" description="Basic and acidic residues" evidence="16">
    <location>
        <begin position="151"/>
        <end position="164"/>
    </location>
</feature>
<evidence type="ECO:0000256" key="5">
    <source>
        <dbReference type="ARBA" id="ARBA00020497"/>
    </source>
</evidence>
<keyword evidence="7" id="KW-0963">Cytoplasm</keyword>
<evidence type="ECO:0000256" key="15">
    <source>
        <dbReference type="ARBA" id="ARBA00047036"/>
    </source>
</evidence>
<organism evidence="17 18">
    <name type="scientific">Lachancea mirantina</name>
    <dbReference type="NCBI Taxonomy" id="1230905"/>
    <lineage>
        <taxon>Eukaryota</taxon>
        <taxon>Fungi</taxon>
        <taxon>Dikarya</taxon>
        <taxon>Ascomycota</taxon>
        <taxon>Saccharomycotina</taxon>
        <taxon>Saccharomycetes</taxon>
        <taxon>Saccharomycetales</taxon>
        <taxon>Saccharomycetaceae</taxon>
        <taxon>Lachancea</taxon>
    </lineage>
</organism>
<sequence length="302" mass="33198">MTSAKSDDRLPTPSRDQRSATEYRLSISSNPGSRRSSLGTTNNNESIEGEKVIETYLLPQIQELADAVITLDSNCTQMNFIHESLIDLNESLGSLLYGLMCNSWCVDFPNMPHGTASELKRAQELVALETTKQQLLRQLAAPSPKPPPVPEDTRENRAGQHEQRIPGMRTYQKKVAQARGFRGLGRPPPPPVPQELASPSVNELNDDDNTDASFVSNPAISAPLAKQLRRKSILHTMRNSAANSVDLLGPGRRRSLAVSATRIVNPNQNVPNLGVSGRNTSQNRKVPGTRQLGSLRNRPPFR</sequence>
<evidence type="ECO:0000256" key="2">
    <source>
        <dbReference type="ARBA" id="ARBA00004186"/>
    </source>
</evidence>
<dbReference type="EMBL" id="LT598468">
    <property type="protein sequence ID" value="SCV03035.1"/>
    <property type="molecule type" value="Genomic_DNA"/>
</dbReference>
<dbReference type="STRING" id="1230905.A0A1G4KER0"/>
<reference evidence="18" key="1">
    <citation type="submission" date="2016-03" db="EMBL/GenBank/DDBJ databases">
        <authorList>
            <person name="Devillers H."/>
        </authorList>
    </citation>
    <scope>NUCLEOTIDE SEQUENCE [LARGE SCALE GENOMIC DNA]</scope>
</reference>
<keyword evidence="18" id="KW-1185">Reference proteome</keyword>
<evidence type="ECO:0000256" key="14">
    <source>
        <dbReference type="ARBA" id="ARBA00030453"/>
    </source>
</evidence>
<dbReference type="Pfam" id="PF08653">
    <property type="entry name" value="DASH_Dam1"/>
    <property type="match status" value="1"/>
</dbReference>
<evidence type="ECO:0000256" key="7">
    <source>
        <dbReference type="ARBA" id="ARBA00022490"/>
    </source>
</evidence>
<protein>
    <recommendedName>
        <fullName evidence="5">DASH complex subunit DAM1</fullName>
    </recommendedName>
    <alternativeName>
        <fullName evidence="14">Outer kinetochore protein DAM1</fullName>
    </alternativeName>
</protein>
<comment type="subcellular location">
    <subcellularLocation>
        <location evidence="3">Chromosome</location>
        <location evidence="3">Centromere</location>
        <location evidence="3">Kinetochore</location>
    </subcellularLocation>
    <subcellularLocation>
        <location evidence="2">Cytoplasm</location>
        <location evidence="2">Cytoskeleton</location>
        <location evidence="2">Spindle</location>
    </subcellularLocation>
    <subcellularLocation>
        <location evidence="1">Nucleus</location>
    </subcellularLocation>
</comment>
<evidence type="ECO:0000313" key="17">
    <source>
        <dbReference type="EMBL" id="SCV03035.1"/>
    </source>
</evidence>
<evidence type="ECO:0000256" key="13">
    <source>
        <dbReference type="ARBA" id="ARBA00023328"/>
    </source>
</evidence>
<feature type="region of interest" description="Disordered" evidence="16">
    <location>
        <begin position="138"/>
        <end position="216"/>
    </location>
</feature>
<dbReference type="GO" id="GO:0044732">
    <property type="term" value="C:mitotic spindle pole body"/>
    <property type="evidence" value="ECO:0007669"/>
    <property type="project" value="TreeGrafter"/>
</dbReference>
<evidence type="ECO:0000256" key="6">
    <source>
        <dbReference type="ARBA" id="ARBA00022454"/>
    </source>
</evidence>
<feature type="compositionally biased region" description="Basic and acidic residues" evidence="16">
    <location>
        <begin position="1"/>
        <end position="21"/>
    </location>
</feature>
<dbReference type="PANTHER" id="PTHR28113:SF1">
    <property type="entry name" value="DASH COMPLEX SUBUNIT DAM1"/>
    <property type="match status" value="1"/>
</dbReference>
<evidence type="ECO:0000256" key="8">
    <source>
        <dbReference type="ARBA" id="ARBA00022701"/>
    </source>
</evidence>
<evidence type="ECO:0000256" key="1">
    <source>
        <dbReference type="ARBA" id="ARBA00004123"/>
    </source>
</evidence>
<comment type="similarity">
    <text evidence="4">Belongs to the DASH complex DAM1 family.</text>
</comment>
<dbReference type="AlphaFoldDB" id="A0A1G4KER0"/>
<keyword evidence="8" id="KW-0493">Microtubule</keyword>
<dbReference type="InterPro" id="IPR013962">
    <property type="entry name" value="DASH_Dam1"/>
</dbReference>
<feature type="region of interest" description="Disordered" evidence="16">
    <location>
        <begin position="267"/>
        <end position="302"/>
    </location>
</feature>
<evidence type="ECO:0000256" key="3">
    <source>
        <dbReference type="ARBA" id="ARBA00004629"/>
    </source>
</evidence>
<gene>
    <name evidence="17" type="ORF">LAMI_0H04962G</name>
</gene>
<dbReference type="Proteomes" id="UP000191024">
    <property type="component" value="Chromosome H"/>
</dbReference>
<evidence type="ECO:0000256" key="9">
    <source>
        <dbReference type="ARBA" id="ARBA00022829"/>
    </source>
</evidence>
<feature type="compositionally biased region" description="Low complexity" evidence="16">
    <location>
        <begin position="25"/>
        <end position="39"/>
    </location>
</feature>
<feature type="region of interest" description="Disordered" evidence="16">
    <location>
        <begin position="1"/>
        <end position="46"/>
    </location>
</feature>
<evidence type="ECO:0000256" key="16">
    <source>
        <dbReference type="SAM" id="MobiDB-lite"/>
    </source>
</evidence>
<dbReference type="PANTHER" id="PTHR28113">
    <property type="entry name" value="DASH COMPLEX SUBUNIT DAM1"/>
    <property type="match status" value="1"/>
</dbReference>
<dbReference type="OrthoDB" id="5586015at2759"/>
<dbReference type="GO" id="GO:1990537">
    <property type="term" value="C:mitotic spindle polar microtubule"/>
    <property type="evidence" value="ECO:0007669"/>
    <property type="project" value="TreeGrafter"/>
</dbReference>
<evidence type="ECO:0000313" key="18">
    <source>
        <dbReference type="Proteomes" id="UP000191024"/>
    </source>
</evidence>
<evidence type="ECO:0000256" key="11">
    <source>
        <dbReference type="ARBA" id="ARBA00023212"/>
    </source>
</evidence>
<keyword evidence="9" id="KW-0159">Chromosome partition</keyword>
<keyword evidence="13" id="KW-0137">Centromere</keyword>
<keyword evidence="12" id="KW-0539">Nucleus</keyword>
<keyword evidence="10" id="KW-0995">Kinetochore</keyword>
<feature type="compositionally biased region" description="Polar residues" evidence="16">
    <location>
        <begin position="267"/>
        <end position="284"/>
    </location>
</feature>
<accession>A0A1G4KER0</accession>
<evidence type="ECO:0000256" key="4">
    <source>
        <dbReference type="ARBA" id="ARBA00010073"/>
    </source>
</evidence>
<evidence type="ECO:0000256" key="10">
    <source>
        <dbReference type="ARBA" id="ARBA00022838"/>
    </source>
</evidence>